<dbReference type="AlphaFoldDB" id="A0A517XRA9"/>
<dbReference type="Pfam" id="PF13432">
    <property type="entry name" value="TPR_16"/>
    <property type="match status" value="3"/>
</dbReference>
<proteinExistence type="predicted"/>
<reference evidence="2 3" key="1">
    <citation type="submission" date="2019-02" db="EMBL/GenBank/DDBJ databases">
        <title>Deep-cultivation of Planctomycetes and their phenomic and genomic characterization uncovers novel biology.</title>
        <authorList>
            <person name="Wiegand S."/>
            <person name="Jogler M."/>
            <person name="Boedeker C."/>
            <person name="Pinto D."/>
            <person name="Vollmers J."/>
            <person name="Rivas-Marin E."/>
            <person name="Kohn T."/>
            <person name="Peeters S.H."/>
            <person name="Heuer A."/>
            <person name="Rast P."/>
            <person name="Oberbeckmann S."/>
            <person name="Bunk B."/>
            <person name="Jeske O."/>
            <person name="Meyerdierks A."/>
            <person name="Storesund J.E."/>
            <person name="Kallscheuer N."/>
            <person name="Luecker S."/>
            <person name="Lage O.M."/>
            <person name="Pohl T."/>
            <person name="Merkel B.J."/>
            <person name="Hornburger P."/>
            <person name="Mueller R.-W."/>
            <person name="Bruemmer F."/>
            <person name="Labrenz M."/>
            <person name="Spormann A.M."/>
            <person name="Op den Camp H."/>
            <person name="Overmann J."/>
            <person name="Amann R."/>
            <person name="Jetten M.S.M."/>
            <person name="Mascher T."/>
            <person name="Medema M.H."/>
            <person name="Devos D.P."/>
            <person name="Kaster A.-K."/>
            <person name="Ovreas L."/>
            <person name="Rohde M."/>
            <person name="Galperin M.Y."/>
            <person name="Jogler C."/>
        </authorList>
    </citation>
    <scope>NUCLEOTIDE SEQUENCE [LARGE SCALE GENOMIC DNA]</scope>
    <source>
        <strain evidence="2 3">ETA_A1</strain>
    </source>
</reference>
<feature type="chain" id="PRO_5021978124" evidence="1">
    <location>
        <begin position="23"/>
        <end position="1209"/>
    </location>
</feature>
<dbReference type="KEGG" id="uli:ETAA1_20010"/>
<dbReference type="RefSeq" id="WP_145236975.1">
    <property type="nucleotide sequence ID" value="NZ_CP036273.1"/>
</dbReference>
<gene>
    <name evidence="2" type="ORF">ETAA1_20010</name>
</gene>
<dbReference type="InterPro" id="IPR011990">
    <property type="entry name" value="TPR-like_helical_dom_sf"/>
</dbReference>
<evidence type="ECO:0000313" key="2">
    <source>
        <dbReference type="EMBL" id="QDU20058.1"/>
    </source>
</evidence>
<evidence type="ECO:0000313" key="3">
    <source>
        <dbReference type="Proteomes" id="UP000319576"/>
    </source>
</evidence>
<protein>
    <submittedName>
        <fullName evidence="2">Tol-pal system protein YbgF</fullName>
    </submittedName>
</protein>
<dbReference type="SMART" id="SM00028">
    <property type="entry name" value="TPR"/>
    <property type="match status" value="3"/>
</dbReference>
<dbReference type="InterPro" id="IPR019734">
    <property type="entry name" value="TPR_rpt"/>
</dbReference>
<dbReference type="OrthoDB" id="9757961at2"/>
<keyword evidence="3" id="KW-1185">Reference proteome</keyword>
<accession>A0A517XRA9</accession>
<dbReference type="EMBL" id="CP036273">
    <property type="protein sequence ID" value="QDU20058.1"/>
    <property type="molecule type" value="Genomic_DNA"/>
</dbReference>
<organism evidence="2 3">
    <name type="scientific">Urbifossiella limnaea</name>
    <dbReference type="NCBI Taxonomy" id="2528023"/>
    <lineage>
        <taxon>Bacteria</taxon>
        <taxon>Pseudomonadati</taxon>
        <taxon>Planctomycetota</taxon>
        <taxon>Planctomycetia</taxon>
        <taxon>Gemmatales</taxon>
        <taxon>Gemmataceae</taxon>
        <taxon>Urbifossiella</taxon>
    </lineage>
</organism>
<evidence type="ECO:0000256" key="1">
    <source>
        <dbReference type="SAM" id="SignalP"/>
    </source>
</evidence>
<feature type="signal peptide" evidence="1">
    <location>
        <begin position="1"/>
        <end position="22"/>
    </location>
</feature>
<dbReference type="Proteomes" id="UP000319576">
    <property type="component" value="Chromosome"/>
</dbReference>
<dbReference type="SUPFAM" id="SSF48452">
    <property type="entry name" value="TPR-like"/>
    <property type="match status" value="4"/>
</dbReference>
<keyword evidence="1" id="KW-0732">Signal</keyword>
<dbReference type="Gene3D" id="1.25.40.10">
    <property type="entry name" value="Tetratricopeptide repeat domain"/>
    <property type="match status" value="6"/>
</dbReference>
<sequence precursor="true">MLVRTLPAVAFAVAALAVPVAAQPPTPEQQAAQLLTTGQKAFNDANPAFAADRFREYLQKYGGNKDAHAARYGLGLALLEIQPPDYQKAVEALAPAANEKAFADQPLALYYLAAAQRGQGHKELAEAVARPNELPQRTQAANGRFTEAMKHFTLAREAFEKKPDAAWAARARCDQAEMELRLGKTKEARATTEPFAKDAAFAASKSRPLGLYYHGVASFLLTDYPAAGKSLSLLAPFEQPFGPHARYLRGRVHSAAGEKAEAAAAFDAVIAGYEKQKKDAQTALQQPDRFKSDPWEKARLEALVKNPAPDYVAGSVFYGACLGYEAGKFGEALGKFQAFVKDNPAAALKDDAQLRAGFCLVQLKQNDDALKALQPLANHPKLADQALYWLGRAHAGRAAAADPNNAQQKAQLLNEAIGVLRQASDRAGQLAGSAPDAKARRGEILLELADTHLTAKQPSDAARTYEALLNEKLLPDRAEETLERLVSALHLAGDLPASDARAAAFQQQYPQSPLLPSVLFRVAENQYARAEKAGKENNAAAAKAGFADAAKKYEALVAKFPEFERVQRARYGMALCHVAADDFEKAAEVLDRIPGPDRTGDLAAVPFVLADCLIRTAPAKAEDALQDNMLREKLGKAADMLDAFVAANPKAPEAADALVKFGYCQKRLGVQLAAGNEKNEALNKARAAFERVGREYGASPVAGNAALERAQVMALQGDKGGATNALAAFANDPLAKSPVAPLAFVSRATLLREQNQAGNAAGVMQDARNRFEGQLNGDTARRDWVHLLRYHHAVALFESNKSQEARNLFDQVTREAVQKPIGAEAGLRGGQCLVAEQKAALADAEKAKAAAKADQLAAADAKVKGAKAGLVEAAKVLERRADEFKPHQPQGEARARMLYDAAWAYKAAGADPTPAYTKLIAEFPTLSLAVDARLELAELLADAKKPDDAAKLLKDALDAEPVDKATPPDTTDRVRVRYGAALFAKKDVAGALAQFEAVAGNEKSAQRGVATYRAAECLLAAGKTEEARAKLVVFRDNGAFHNVPGVSDRAVLRLGHALSDLKQWEPSRQTFETLIGRYGDGSAWAVDARYGMGWALQNQGRFDDAVNQYAQVAQKTTDDRAGKAHLQIGLCRAAQKRWDDAGKAYSTVYYGAFPAELQAAAMVEHARVLLEQKNVAEATRLLDRVPRDLPADSPWTTAARELRQRIGKQ</sequence>
<name>A0A517XRA9_9BACT</name>